<keyword evidence="4" id="KW-0762">Sugar transport</keyword>
<keyword evidence="9 12" id="KW-1133">Transmembrane helix</keyword>
<sequence>MKYQALCEDIIKYVGGKDNVISVTHCVTRLRFKLKDDGKANTEALKKLDGVLDIIEAGGQYQVVVGTHVEDVYAELIKLGGFEMEAPVKSDEKKSPVDRFLNMIMEIFQPCLGMLAASGMIKALLRLFVLANWMSNTDGTYIILNAIGDALFYFFPIVLGWSSAKRFKIKEVTGITLGAVLVYPSIVALTSLEPLYTLFTGTIFEQNVYITFLNIPVITPGYASTVIPIILTVYAASKVDKVLNRILPSVVKSFFVPFLTLLIVVPIALIIIGPVAVALQDILGEIVKGLIGINPGIAGLLLGTFWSVLVMFGLHWGVIPMFALNVANYGYDMINPLIFSGAMACMGAVIGVIIRTKSTQERNIAVPALISTFFGVNEPTLYGVLIPRKKLMWATFVSAGIGSAIAGFSGAKLYEFGASGPLGLPCFLSPDGVDMGFIGLVVGAIISFILALAVAMILGAKKDEEIA</sequence>
<dbReference type="RefSeq" id="WP_307409207.1">
    <property type="nucleotide sequence ID" value="NZ_JAUSUR010000005.1"/>
</dbReference>
<keyword evidence="8" id="KW-0418">Kinase</keyword>
<comment type="caution">
    <text evidence="15">The sequence shown here is derived from an EMBL/GenBank/DDBJ whole genome shotgun (WGS) entry which is preliminary data.</text>
</comment>
<accession>A0ABU0E519</accession>
<dbReference type="PANTHER" id="PTHR30175">
    <property type="entry name" value="PHOSPHOTRANSFERASE SYSTEM TRANSPORT PROTEIN"/>
    <property type="match status" value="1"/>
</dbReference>
<organism evidence="15 16">
    <name type="scientific">Breznakia pachnodae</name>
    <dbReference type="NCBI Taxonomy" id="265178"/>
    <lineage>
        <taxon>Bacteria</taxon>
        <taxon>Bacillati</taxon>
        <taxon>Bacillota</taxon>
        <taxon>Erysipelotrichia</taxon>
        <taxon>Erysipelotrichales</taxon>
        <taxon>Erysipelotrichaceae</taxon>
        <taxon>Breznakia</taxon>
    </lineage>
</organism>
<dbReference type="Proteomes" id="UP001230220">
    <property type="component" value="Unassembled WGS sequence"/>
</dbReference>
<name>A0ABU0E519_9FIRM</name>
<dbReference type="SUPFAM" id="SSF55604">
    <property type="entry name" value="Glucose permease domain IIB"/>
    <property type="match status" value="1"/>
</dbReference>
<feature type="domain" description="PTS EIIB type-1" evidence="13">
    <location>
        <begin position="4"/>
        <end position="86"/>
    </location>
</feature>
<evidence type="ECO:0000256" key="9">
    <source>
        <dbReference type="ARBA" id="ARBA00022989"/>
    </source>
</evidence>
<dbReference type="InterPro" id="IPR013013">
    <property type="entry name" value="PTS_EIIC_1"/>
</dbReference>
<feature type="transmembrane region" description="Helical" evidence="12">
    <location>
        <begin position="107"/>
        <end position="129"/>
    </location>
</feature>
<evidence type="ECO:0000259" key="13">
    <source>
        <dbReference type="PROSITE" id="PS51098"/>
    </source>
</evidence>
<evidence type="ECO:0000256" key="10">
    <source>
        <dbReference type="ARBA" id="ARBA00023136"/>
    </source>
</evidence>
<evidence type="ECO:0000256" key="11">
    <source>
        <dbReference type="PROSITE-ProRule" id="PRU00421"/>
    </source>
</evidence>
<evidence type="ECO:0000256" key="8">
    <source>
        <dbReference type="ARBA" id="ARBA00022777"/>
    </source>
</evidence>
<keyword evidence="5" id="KW-0808">Transferase</keyword>
<feature type="transmembrane region" description="Helical" evidence="12">
    <location>
        <begin position="291"/>
        <end position="314"/>
    </location>
</feature>
<keyword evidence="2" id="KW-0813">Transport</keyword>
<feature type="transmembrane region" description="Helical" evidence="12">
    <location>
        <begin position="208"/>
        <end position="234"/>
    </location>
</feature>
<evidence type="ECO:0000256" key="5">
    <source>
        <dbReference type="ARBA" id="ARBA00022679"/>
    </source>
</evidence>
<dbReference type="CDD" id="cd00212">
    <property type="entry name" value="PTS_IIB_glc"/>
    <property type="match status" value="1"/>
</dbReference>
<dbReference type="Pfam" id="PF02378">
    <property type="entry name" value="PTS_EIIC"/>
    <property type="match status" value="1"/>
</dbReference>
<dbReference type="PROSITE" id="PS51103">
    <property type="entry name" value="PTS_EIIC_TYPE_1"/>
    <property type="match status" value="1"/>
</dbReference>
<evidence type="ECO:0000313" key="16">
    <source>
        <dbReference type="Proteomes" id="UP001230220"/>
    </source>
</evidence>
<feature type="active site" description="Phosphocysteine intermediate; for EIIB activity" evidence="11">
    <location>
        <position position="26"/>
    </location>
</feature>
<dbReference type="InterPro" id="IPR001996">
    <property type="entry name" value="PTS_IIB_1"/>
</dbReference>
<keyword evidence="3" id="KW-1003">Cell membrane</keyword>
<comment type="subcellular location">
    <subcellularLocation>
        <location evidence="1">Cell membrane</location>
        <topology evidence="1">Multi-pass membrane protein</topology>
    </subcellularLocation>
</comment>
<dbReference type="InterPro" id="IPR003352">
    <property type="entry name" value="PTS_EIIC"/>
</dbReference>
<feature type="transmembrane region" description="Helical" evidence="12">
    <location>
        <begin position="174"/>
        <end position="196"/>
    </location>
</feature>
<keyword evidence="6" id="KW-0598">Phosphotransferase system</keyword>
<dbReference type="PROSITE" id="PS01035">
    <property type="entry name" value="PTS_EIIB_TYPE_1_CYS"/>
    <property type="match status" value="1"/>
</dbReference>
<dbReference type="InterPro" id="IPR050558">
    <property type="entry name" value="PTS_Sugar-Specific_Components"/>
</dbReference>
<dbReference type="Gene3D" id="3.30.1360.60">
    <property type="entry name" value="Glucose permease domain IIB"/>
    <property type="match status" value="1"/>
</dbReference>
<evidence type="ECO:0000256" key="6">
    <source>
        <dbReference type="ARBA" id="ARBA00022683"/>
    </source>
</evidence>
<evidence type="ECO:0000256" key="2">
    <source>
        <dbReference type="ARBA" id="ARBA00022448"/>
    </source>
</evidence>
<feature type="transmembrane region" description="Helical" evidence="12">
    <location>
        <begin position="334"/>
        <end position="354"/>
    </location>
</feature>
<dbReference type="EMBL" id="JAUSUR010000005">
    <property type="protein sequence ID" value="MDQ0361994.1"/>
    <property type="molecule type" value="Genomic_DNA"/>
</dbReference>
<feature type="transmembrane region" description="Helical" evidence="12">
    <location>
        <begin position="391"/>
        <end position="411"/>
    </location>
</feature>
<evidence type="ECO:0000256" key="7">
    <source>
        <dbReference type="ARBA" id="ARBA00022692"/>
    </source>
</evidence>
<keyword evidence="16" id="KW-1185">Reference proteome</keyword>
<feature type="transmembrane region" description="Helical" evidence="12">
    <location>
        <begin position="141"/>
        <end position="162"/>
    </location>
</feature>
<feature type="transmembrane region" description="Helical" evidence="12">
    <location>
        <begin position="254"/>
        <end position="279"/>
    </location>
</feature>
<dbReference type="InterPro" id="IPR018113">
    <property type="entry name" value="PTrfase_EIIB_Cys"/>
</dbReference>
<keyword evidence="7 12" id="KW-0812">Transmembrane</keyword>
<evidence type="ECO:0000313" key="15">
    <source>
        <dbReference type="EMBL" id="MDQ0361994.1"/>
    </source>
</evidence>
<protein>
    <submittedName>
        <fullName evidence="15">PTS system beta-glucosides-specific IIC component</fullName>
    </submittedName>
</protein>
<evidence type="ECO:0000256" key="3">
    <source>
        <dbReference type="ARBA" id="ARBA00022475"/>
    </source>
</evidence>
<feature type="transmembrane region" description="Helical" evidence="12">
    <location>
        <begin position="437"/>
        <end position="460"/>
    </location>
</feature>
<dbReference type="PANTHER" id="PTHR30175:SF1">
    <property type="entry name" value="PTS SYSTEM ARBUTIN-, CELLOBIOSE-, AND SALICIN-SPECIFIC EIIBC COMPONENT-RELATED"/>
    <property type="match status" value="1"/>
</dbReference>
<evidence type="ECO:0000259" key="14">
    <source>
        <dbReference type="PROSITE" id="PS51103"/>
    </source>
</evidence>
<feature type="domain" description="PTS EIIC type-1" evidence="14">
    <location>
        <begin position="102"/>
        <end position="467"/>
    </location>
</feature>
<keyword evidence="10 12" id="KW-0472">Membrane</keyword>
<proteinExistence type="predicted"/>
<evidence type="ECO:0000256" key="1">
    <source>
        <dbReference type="ARBA" id="ARBA00004651"/>
    </source>
</evidence>
<reference evidence="15 16" key="1">
    <citation type="submission" date="2023-07" db="EMBL/GenBank/DDBJ databases">
        <title>Genomic Encyclopedia of Type Strains, Phase IV (KMG-IV): sequencing the most valuable type-strain genomes for metagenomic binning, comparative biology and taxonomic classification.</title>
        <authorList>
            <person name="Goeker M."/>
        </authorList>
    </citation>
    <scope>NUCLEOTIDE SEQUENCE [LARGE SCALE GENOMIC DNA]</scope>
    <source>
        <strain evidence="15 16">DSM 16784</strain>
    </source>
</reference>
<evidence type="ECO:0000256" key="4">
    <source>
        <dbReference type="ARBA" id="ARBA00022597"/>
    </source>
</evidence>
<dbReference type="Pfam" id="PF00367">
    <property type="entry name" value="PTS_EIIB"/>
    <property type="match status" value="1"/>
</dbReference>
<dbReference type="InterPro" id="IPR036878">
    <property type="entry name" value="Glu_permease_IIB"/>
</dbReference>
<dbReference type="PROSITE" id="PS51098">
    <property type="entry name" value="PTS_EIIB_TYPE_1"/>
    <property type="match status" value="1"/>
</dbReference>
<evidence type="ECO:0000256" key="12">
    <source>
        <dbReference type="SAM" id="Phobius"/>
    </source>
</evidence>
<gene>
    <name evidence="15" type="ORF">J2S15_002747</name>
</gene>